<dbReference type="InterPro" id="IPR011032">
    <property type="entry name" value="GroES-like_sf"/>
</dbReference>
<dbReference type="PANTHER" id="PTHR10772">
    <property type="entry name" value="10 KDA HEAT SHOCK PROTEIN"/>
    <property type="match status" value="1"/>
</dbReference>
<dbReference type="PRINTS" id="PR00297">
    <property type="entry name" value="CHAPERONIN10"/>
</dbReference>
<dbReference type="GO" id="GO:0005524">
    <property type="term" value="F:ATP binding"/>
    <property type="evidence" value="ECO:0007669"/>
    <property type="project" value="InterPro"/>
</dbReference>
<dbReference type="AlphaFoldDB" id="A0A133NKI0"/>
<dbReference type="SUPFAM" id="SSF50129">
    <property type="entry name" value="GroES-like"/>
    <property type="match status" value="1"/>
</dbReference>
<keyword evidence="6" id="KW-1185">Reference proteome</keyword>
<dbReference type="Proteomes" id="UP000070617">
    <property type="component" value="Unassembled WGS sequence"/>
</dbReference>
<dbReference type="CDD" id="cd00320">
    <property type="entry name" value="cpn10"/>
    <property type="match status" value="1"/>
</dbReference>
<evidence type="ECO:0000256" key="1">
    <source>
        <dbReference type="ARBA" id="ARBA00006975"/>
    </source>
</evidence>
<comment type="function">
    <text evidence="3 4">Together with the chaperonin GroEL, plays an essential role in assisting protein folding. The GroEL-GroES system forms a nano-cage that allows encapsulation of the non-native substrate proteins and provides a physical environment optimized to promote and accelerate protein folding. GroES binds to the apical surface of the GroEL ring, thereby capping the opening of the GroEL channel.</text>
</comment>
<dbReference type="GO" id="GO:0044183">
    <property type="term" value="F:protein folding chaperone"/>
    <property type="evidence" value="ECO:0007669"/>
    <property type="project" value="InterPro"/>
</dbReference>
<accession>A0A133NKI0</accession>
<dbReference type="Pfam" id="PF00166">
    <property type="entry name" value="Cpn10"/>
    <property type="match status" value="1"/>
</dbReference>
<reference evidence="6" key="1">
    <citation type="submission" date="2016-01" db="EMBL/GenBank/DDBJ databases">
        <authorList>
            <person name="Mitreva M."/>
            <person name="Pepin K.H."/>
            <person name="Mihindukulasuriya K.A."/>
            <person name="Fulton R."/>
            <person name="Fronick C."/>
            <person name="O'Laughlin M."/>
            <person name="Miner T."/>
            <person name="Herter B."/>
            <person name="Rosa B.A."/>
            <person name="Cordes M."/>
            <person name="Tomlinson C."/>
            <person name="Wollam A."/>
            <person name="Palsikar V.B."/>
            <person name="Mardis E.R."/>
            <person name="Wilson R.K."/>
        </authorList>
    </citation>
    <scope>NUCLEOTIDE SEQUENCE [LARGE SCALE GENOMIC DNA]</scope>
    <source>
        <strain evidence="6">CMW8396</strain>
    </source>
</reference>
<dbReference type="HAMAP" id="MF_00580">
    <property type="entry name" value="CH10"/>
    <property type="match status" value="1"/>
</dbReference>
<gene>
    <name evidence="3" type="primary">groES</name>
    <name evidence="3" type="synonym">groS</name>
    <name evidence="5" type="ORF">HMPREF3206_00225</name>
</gene>
<dbReference type="GO" id="GO:0046872">
    <property type="term" value="F:metal ion binding"/>
    <property type="evidence" value="ECO:0007669"/>
    <property type="project" value="TreeGrafter"/>
</dbReference>
<keyword evidence="2 3" id="KW-0143">Chaperone</keyword>
<sequence>MLKHKRRKKMKIKPLGKRILVQVKEKEEMTKSGIILSGVKDKETSNRGKIVAVSLEVEEVKIGMEVVFEKYAGTEIEDGEEKYLVLDMEQVLAVIE</sequence>
<evidence type="ECO:0000313" key="5">
    <source>
        <dbReference type="EMBL" id="KXA16803.1"/>
    </source>
</evidence>
<dbReference type="SMART" id="SM00883">
    <property type="entry name" value="Cpn10"/>
    <property type="match status" value="1"/>
</dbReference>
<evidence type="ECO:0000313" key="6">
    <source>
        <dbReference type="Proteomes" id="UP000070617"/>
    </source>
</evidence>
<comment type="subunit">
    <text evidence="3">Heptamer of 7 subunits arranged in a ring. Interacts with the chaperonin GroEL.</text>
</comment>
<comment type="caution">
    <text evidence="5">The sequence shown here is derived from an EMBL/GenBank/DDBJ whole genome shotgun (WGS) entry which is preliminary data.</text>
</comment>
<dbReference type="GO" id="GO:0051087">
    <property type="term" value="F:protein-folding chaperone binding"/>
    <property type="evidence" value="ECO:0007669"/>
    <property type="project" value="TreeGrafter"/>
</dbReference>
<proteinExistence type="inferred from homology"/>
<comment type="subcellular location">
    <subcellularLocation>
        <location evidence="3">Cytoplasm</location>
    </subcellularLocation>
</comment>
<dbReference type="PATRIC" id="fig|134605.3.peg.227"/>
<dbReference type="GO" id="GO:0005737">
    <property type="term" value="C:cytoplasm"/>
    <property type="evidence" value="ECO:0007669"/>
    <property type="project" value="UniProtKB-SubCell"/>
</dbReference>
<organism evidence="5 6">
    <name type="scientific">Fusobacterium equinum</name>
    <dbReference type="NCBI Taxonomy" id="134605"/>
    <lineage>
        <taxon>Bacteria</taxon>
        <taxon>Fusobacteriati</taxon>
        <taxon>Fusobacteriota</taxon>
        <taxon>Fusobacteriia</taxon>
        <taxon>Fusobacteriales</taxon>
        <taxon>Fusobacteriaceae</taxon>
        <taxon>Fusobacterium</taxon>
    </lineage>
</organism>
<comment type="similarity">
    <text evidence="1 3 4">Belongs to the GroES chaperonin family.</text>
</comment>
<evidence type="ECO:0000256" key="3">
    <source>
        <dbReference type="HAMAP-Rule" id="MF_00580"/>
    </source>
</evidence>
<dbReference type="GO" id="GO:0051082">
    <property type="term" value="F:unfolded protein binding"/>
    <property type="evidence" value="ECO:0007669"/>
    <property type="project" value="TreeGrafter"/>
</dbReference>
<evidence type="ECO:0000256" key="2">
    <source>
        <dbReference type="ARBA" id="ARBA00023186"/>
    </source>
</evidence>
<dbReference type="EMBL" id="LRPX01000006">
    <property type="protein sequence ID" value="KXA16803.1"/>
    <property type="molecule type" value="Genomic_DNA"/>
</dbReference>
<dbReference type="InterPro" id="IPR020818">
    <property type="entry name" value="Chaperonin_GroES"/>
</dbReference>
<dbReference type="PANTHER" id="PTHR10772:SF63">
    <property type="entry name" value="20 KDA CHAPERONIN, CHLOROPLASTIC"/>
    <property type="match status" value="1"/>
</dbReference>
<evidence type="ECO:0000256" key="4">
    <source>
        <dbReference type="RuleBase" id="RU000535"/>
    </source>
</evidence>
<dbReference type="Gene3D" id="2.30.33.40">
    <property type="entry name" value="GroES chaperonin"/>
    <property type="match status" value="1"/>
</dbReference>
<dbReference type="InterPro" id="IPR037124">
    <property type="entry name" value="Chaperonin_GroES_sf"/>
</dbReference>
<name>A0A133NKI0_9FUSO</name>
<dbReference type="STRING" id="134605.HMPREF3206_00225"/>
<keyword evidence="3" id="KW-0963">Cytoplasm</keyword>
<protein>
    <recommendedName>
        <fullName evidence="3">Co-chaperonin GroES</fullName>
    </recommendedName>
    <alternativeName>
        <fullName evidence="3">10 kDa chaperonin</fullName>
    </alternativeName>
    <alternativeName>
        <fullName evidence="3">Chaperonin-10</fullName>
        <shortName evidence="3">Cpn10</shortName>
    </alternativeName>
</protein>